<dbReference type="GO" id="GO:0022857">
    <property type="term" value="F:transmembrane transporter activity"/>
    <property type="evidence" value="ECO:0007669"/>
    <property type="project" value="InterPro"/>
</dbReference>
<dbReference type="AlphaFoldDB" id="A0A6T8N4I8"/>
<feature type="transmembrane region" description="Helical" evidence="6">
    <location>
        <begin position="98"/>
        <end position="116"/>
    </location>
</feature>
<feature type="domain" description="Major facilitator superfamily (MFS) profile" evidence="7">
    <location>
        <begin position="33"/>
        <end position="457"/>
    </location>
</feature>
<name>A0A6T8N4I8_HEMAN</name>
<organism evidence="8">
    <name type="scientific">Hemiselmis andersenii</name>
    <name type="common">Cryptophyte alga</name>
    <dbReference type="NCBI Taxonomy" id="464988"/>
    <lineage>
        <taxon>Eukaryota</taxon>
        <taxon>Cryptophyceae</taxon>
        <taxon>Cryptomonadales</taxon>
        <taxon>Hemiselmidaceae</taxon>
        <taxon>Hemiselmis</taxon>
    </lineage>
</organism>
<evidence type="ECO:0000256" key="1">
    <source>
        <dbReference type="ARBA" id="ARBA00004141"/>
    </source>
</evidence>
<evidence type="ECO:0000256" key="3">
    <source>
        <dbReference type="ARBA" id="ARBA00022692"/>
    </source>
</evidence>
<feature type="transmembrane region" description="Helical" evidence="6">
    <location>
        <begin position="346"/>
        <end position="364"/>
    </location>
</feature>
<dbReference type="PANTHER" id="PTHR23511:SF5">
    <property type="entry name" value="MAJOR FACILITATOR-TYPE TRANSPORTER HXNZ-RELATED"/>
    <property type="match status" value="1"/>
</dbReference>
<evidence type="ECO:0000256" key="4">
    <source>
        <dbReference type="ARBA" id="ARBA00022989"/>
    </source>
</evidence>
<keyword evidence="5 6" id="KW-0472">Membrane</keyword>
<accession>A0A6T8N4I8</accession>
<dbReference type="InterPro" id="IPR005829">
    <property type="entry name" value="Sugar_transporter_CS"/>
</dbReference>
<gene>
    <name evidence="8" type="ORF">HAND1043_LOCUS16871</name>
</gene>
<sequence length="480" mass="51780">MVFGGSGKPHPSGLPTVEDQLNHVGMGNKHWFLFFISSLLVAADGMEMVVISLLHDPLRKEWDLDELGFASLGSVVFAGLLVGNLTGGLFADKFGRRNTLLGVSLVFGVGGLASALAMDVKTFAFCRFVTGIGVGSMIPVADSLMIEWSPTEWRGRLAMLLTGVAFALGSMFACIVGIIMHDLFGGEGAWWRYMVLVCVLPGIVSVPLMYLYLPESPHWLMVQGRKEEAEEEIALFAKANGKEMLGGGKVAPLDHGPHEVASIGHLTGLFSSRLIKSTVFITVAYTVCGFVYYGHIFIYPILLEEEYHMEVREAYGTMMIGVVVEIATVLACMVIMDVPGIGRRGAMASGFVACFVVACLVTLSQNVSQFVFLNSAVRALIEGPFTVIYIYAGELLPSSHRATGISFCNSFGRIAAMGAPVVTTWAEENSIIVVFGLFAGAAGLGTLAIILFKRETLGKPLVELVEDLEDDEDEEKKPLL</sequence>
<evidence type="ECO:0000256" key="6">
    <source>
        <dbReference type="SAM" id="Phobius"/>
    </source>
</evidence>
<evidence type="ECO:0000256" key="5">
    <source>
        <dbReference type="ARBA" id="ARBA00023136"/>
    </source>
</evidence>
<proteinExistence type="predicted"/>
<dbReference type="InterPro" id="IPR005828">
    <property type="entry name" value="MFS_sugar_transport-like"/>
</dbReference>
<feature type="transmembrane region" description="Helical" evidence="6">
    <location>
        <begin position="122"/>
        <end position="145"/>
    </location>
</feature>
<dbReference type="InterPro" id="IPR020846">
    <property type="entry name" value="MFS_dom"/>
</dbReference>
<dbReference type="PANTHER" id="PTHR23511">
    <property type="entry name" value="SYNAPTIC VESICLE GLYCOPROTEIN 2"/>
    <property type="match status" value="1"/>
</dbReference>
<feature type="transmembrane region" description="Helical" evidence="6">
    <location>
        <begin position="67"/>
        <end position="91"/>
    </location>
</feature>
<feature type="transmembrane region" description="Helical" evidence="6">
    <location>
        <begin position="370"/>
        <end position="392"/>
    </location>
</feature>
<dbReference type="PROSITE" id="PS50850">
    <property type="entry name" value="MFS"/>
    <property type="match status" value="1"/>
</dbReference>
<comment type="subcellular location">
    <subcellularLocation>
        <location evidence="1">Membrane</location>
        <topology evidence="1">Multi-pass membrane protein</topology>
    </subcellularLocation>
</comment>
<feature type="transmembrane region" description="Helical" evidence="6">
    <location>
        <begin position="314"/>
        <end position="334"/>
    </location>
</feature>
<dbReference type="PROSITE" id="PS00216">
    <property type="entry name" value="SUGAR_TRANSPORT_1"/>
    <property type="match status" value="1"/>
</dbReference>
<dbReference type="Gene3D" id="1.20.1250.20">
    <property type="entry name" value="MFS general substrate transporter like domains"/>
    <property type="match status" value="1"/>
</dbReference>
<dbReference type="GO" id="GO:0016020">
    <property type="term" value="C:membrane"/>
    <property type="evidence" value="ECO:0007669"/>
    <property type="project" value="UniProtKB-SubCell"/>
</dbReference>
<reference evidence="8" key="1">
    <citation type="submission" date="2021-01" db="EMBL/GenBank/DDBJ databases">
        <authorList>
            <person name="Corre E."/>
            <person name="Pelletier E."/>
            <person name="Niang G."/>
            <person name="Scheremetjew M."/>
            <person name="Finn R."/>
            <person name="Kale V."/>
            <person name="Holt S."/>
            <person name="Cochrane G."/>
            <person name="Meng A."/>
            <person name="Brown T."/>
            <person name="Cohen L."/>
        </authorList>
    </citation>
    <scope>NUCLEOTIDE SEQUENCE</scope>
    <source>
        <strain evidence="8">CCMP441</strain>
    </source>
</reference>
<evidence type="ECO:0000256" key="2">
    <source>
        <dbReference type="ARBA" id="ARBA00022448"/>
    </source>
</evidence>
<feature type="transmembrane region" description="Helical" evidence="6">
    <location>
        <begin position="191"/>
        <end position="213"/>
    </location>
</feature>
<dbReference type="PROSITE" id="PS00217">
    <property type="entry name" value="SUGAR_TRANSPORT_2"/>
    <property type="match status" value="1"/>
</dbReference>
<feature type="transmembrane region" description="Helical" evidence="6">
    <location>
        <begin position="157"/>
        <end position="179"/>
    </location>
</feature>
<keyword evidence="2" id="KW-0813">Transport</keyword>
<evidence type="ECO:0000259" key="7">
    <source>
        <dbReference type="PROSITE" id="PS50850"/>
    </source>
</evidence>
<keyword evidence="3 6" id="KW-0812">Transmembrane</keyword>
<feature type="transmembrane region" description="Helical" evidence="6">
    <location>
        <begin position="279"/>
        <end position="302"/>
    </location>
</feature>
<dbReference type="EMBL" id="HBFK01027708">
    <property type="protein sequence ID" value="CAD8750367.1"/>
    <property type="molecule type" value="Transcribed_RNA"/>
</dbReference>
<keyword evidence="4 6" id="KW-1133">Transmembrane helix</keyword>
<feature type="transmembrane region" description="Helical" evidence="6">
    <location>
        <begin position="431"/>
        <end position="452"/>
    </location>
</feature>
<protein>
    <recommendedName>
        <fullName evidence="7">Major facilitator superfamily (MFS) profile domain-containing protein</fullName>
    </recommendedName>
</protein>
<feature type="transmembrane region" description="Helical" evidence="6">
    <location>
        <begin position="31"/>
        <end position="55"/>
    </location>
</feature>
<dbReference type="Pfam" id="PF00083">
    <property type="entry name" value="Sugar_tr"/>
    <property type="match status" value="1"/>
</dbReference>
<dbReference type="InterPro" id="IPR036259">
    <property type="entry name" value="MFS_trans_sf"/>
</dbReference>
<dbReference type="SUPFAM" id="SSF103473">
    <property type="entry name" value="MFS general substrate transporter"/>
    <property type="match status" value="1"/>
</dbReference>
<evidence type="ECO:0000313" key="8">
    <source>
        <dbReference type="EMBL" id="CAD8750367.1"/>
    </source>
</evidence>